<sequence length="239" mass="26298">MLGGQFASATRMVFLIVTAVFAAVAGRELYASIRTASISIVAEKIERGETVANDVAARYAARTIEVVDGHYCRSDIVAAGVTLVLTQLDRQNVNVNYDAWAAAASNARQYLRYALSCMPTNSNFWLRLAAVQSKIAEEPVAIAEMMKRSVVLAPHDQGMILTRFYFWNDFTSVTLSAAKSALNSDLTTMLKLGDRCMVNSTIKKVSPQLRPVFDRTWASVGEGATARFRQRCSRQTAKL</sequence>
<dbReference type="RefSeq" id="WP_207243138.1">
    <property type="nucleotide sequence ID" value="NZ_CP071454.1"/>
</dbReference>
<evidence type="ECO:0000313" key="1">
    <source>
        <dbReference type="EMBL" id="MBX5092877.1"/>
    </source>
</evidence>
<keyword evidence="2" id="KW-1185">Reference proteome</keyword>
<comment type="caution">
    <text evidence="1">The sequence shown here is derived from an EMBL/GenBank/DDBJ whole genome shotgun (WGS) entry which is preliminary data.</text>
</comment>
<name>A0ABS7IM19_9HYPH</name>
<evidence type="ECO:0000313" key="2">
    <source>
        <dbReference type="Proteomes" id="UP000770629"/>
    </source>
</evidence>
<dbReference type="EMBL" id="JABDYF010000014">
    <property type="protein sequence ID" value="MBX5092877.1"/>
    <property type="molecule type" value="Genomic_DNA"/>
</dbReference>
<dbReference type="Proteomes" id="UP000770629">
    <property type="component" value="Unassembled WGS sequence"/>
</dbReference>
<reference evidence="1 2" key="1">
    <citation type="submission" date="2020-04" db="EMBL/GenBank/DDBJ databases">
        <title>Global-level population genomics: horizontal gene transfer, symbiosis and evolution in Rhizobia.</title>
        <authorList>
            <person name="Gai Y."/>
        </authorList>
    </citation>
    <scope>NUCLEOTIDE SEQUENCE [LARGE SCALE GENOMIC DNA]</scope>
    <source>
        <strain evidence="1 2">BLR33</strain>
    </source>
</reference>
<dbReference type="GeneID" id="66138739"/>
<proteinExistence type="predicted"/>
<protein>
    <submittedName>
        <fullName evidence="1">Uncharacterized protein</fullName>
    </submittedName>
</protein>
<accession>A0ABS7IM19</accession>
<organism evidence="1 2">
    <name type="scientific">Rhizobium lentis</name>
    <dbReference type="NCBI Taxonomy" id="1138194"/>
    <lineage>
        <taxon>Bacteria</taxon>
        <taxon>Pseudomonadati</taxon>
        <taxon>Pseudomonadota</taxon>
        <taxon>Alphaproteobacteria</taxon>
        <taxon>Hyphomicrobiales</taxon>
        <taxon>Rhizobiaceae</taxon>
        <taxon>Rhizobium/Agrobacterium group</taxon>
        <taxon>Rhizobium</taxon>
    </lineage>
</organism>
<gene>
    <name evidence="1" type="ORF">HJB60_27465</name>
</gene>